<evidence type="ECO:0000259" key="1">
    <source>
        <dbReference type="Pfam" id="PF00534"/>
    </source>
</evidence>
<proteinExistence type="predicted"/>
<dbReference type="SUPFAM" id="SSF53756">
    <property type="entry name" value="UDP-Glycosyltransferase/glycogen phosphorylase"/>
    <property type="match status" value="1"/>
</dbReference>
<dbReference type="Proteomes" id="UP000253728">
    <property type="component" value="Unassembled WGS sequence"/>
</dbReference>
<dbReference type="GO" id="GO:0043750">
    <property type="term" value="F:phosphatidylinositol alpha-mannosyltransferase activity"/>
    <property type="evidence" value="ECO:0007669"/>
    <property type="project" value="UniProtKB-EC"/>
</dbReference>
<gene>
    <name evidence="2" type="primary">pimB</name>
    <name evidence="2" type="ORF">NCTC5908_00534</name>
</gene>
<protein>
    <submittedName>
        <fullName evidence="2">GDP-mannose-dependent alpha-(1-6)-phosphatidylinositol monomannoside mannosyltransferase</fullName>
        <ecNumber evidence="2">2.4.1.345</ecNumber>
    </submittedName>
</protein>
<evidence type="ECO:0000313" key="3">
    <source>
        <dbReference type="Proteomes" id="UP000253728"/>
    </source>
</evidence>
<keyword evidence="2" id="KW-0328">Glycosyltransferase</keyword>
<keyword evidence="2" id="KW-0808">Transferase</keyword>
<reference evidence="2 3" key="1">
    <citation type="submission" date="2018-06" db="EMBL/GenBank/DDBJ databases">
        <authorList>
            <consortium name="Pathogen Informatics"/>
            <person name="Doyle S."/>
        </authorList>
    </citation>
    <scope>NUCLEOTIDE SEQUENCE [LARGE SCALE GENOMIC DNA]</scope>
    <source>
        <strain evidence="2 3">NCTC5908</strain>
    </source>
</reference>
<dbReference type="CDD" id="cd03801">
    <property type="entry name" value="GT4_PimA-like"/>
    <property type="match status" value="1"/>
</dbReference>
<dbReference type="EC" id="2.4.1.345" evidence="2"/>
<evidence type="ECO:0000313" key="2">
    <source>
        <dbReference type="EMBL" id="SSY93755.1"/>
    </source>
</evidence>
<name>A0A336N372_AGGAP</name>
<dbReference type="PANTHER" id="PTHR12526:SF636">
    <property type="entry name" value="BLL3647 PROTEIN"/>
    <property type="match status" value="1"/>
</dbReference>
<dbReference type="EMBL" id="UFSP01000001">
    <property type="protein sequence ID" value="SSY93755.1"/>
    <property type="molecule type" value="Genomic_DNA"/>
</dbReference>
<dbReference type="Pfam" id="PF00534">
    <property type="entry name" value="Glycos_transf_1"/>
    <property type="match status" value="1"/>
</dbReference>
<dbReference type="GO" id="GO:1901135">
    <property type="term" value="P:carbohydrate derivative metabolic process"/>
    <property type="evidence" value="ECO:0007669"/>
    <property type="project" value="UniProtKB-ARBA"/>
</dbReference>
<feature type="domain" description="Glycosyl transferase family 1" evidence="1">
    <location>
        <begin position="7"/>
        <end position="160"/>
    </location>
</feature>
<dbReference type="PANTHER" id="PTHR12526">
    <property type="entry name" value="GLYCOSYLTRANSFERASE"/>
    <property type="match status" value="1"/>
</dbReference>
<sequence>MLDNPHIFWLWADLVPKKGFSVLLEAVAILNVDCTLVGDGALRQELEAKINALDIADRVHMVGPMPQPEIIELVQNAKMLVAPCVISEDGDRDGLPTVLLESMALGTPVISTQVAGIPELVQNENTGLCVPPQNPQRLAYAIEKLLTDYVLCQTLSQNARALIEREYDEDKNAAELREVFRQAIAQHSNTNGTN</sequence>
<organism evidence="2 3">
    <name type="scientific">Aggregatibacter aphrophilus</name>
    <name type="common">Haemophilus aphrophilus</name>
    <dbReference type="NCBI Taxonomy" id="732"/>
    <lineage>
        <taxon>Bacteria</taxon>
        <taxon>Pseudomonadati</taxon>
        <taxon>Pseudomonadota</taxon>
        <taxon>Gammaproteobacteria</taxon>
        <taxon>Pasteurellales</taxon>
        <taxon>Pasteurellaceae</taxon>
        <taxon>Aggregatibacter</taxon>
    </lineage>
</organism>
<dbReference type="AlphaFoldDB" id="A0A336N372"/>
<dbReference type="Gene3D" id="3.40.50.2000">
    <property type="entry name" value="Glycogen Phosphorylase B"/>
    <property type="match status" value="2"/>
</dbReference>
<dbReference type="InterPro" id="IPR001296">
    <property type="entry name" value="Glyco_trans_1"/>
</dbReference>
<accession>A0A336N372</accession>